<protein>
    <submittedName>
        <fullName evidence="2">Uncharacterized protein</fullName>
    </submittedName>
</protein>
<comment type="caution">
    <text evidence="2">The sequence shown here is derived from an EMBL/GenBank/DDBJ whole genome shotgun (WGS) entry which is preliminary data.</text>
</comment>
<evidence type="ECO:0000313" key="2">
    <source>
        <dbReference type="EMBL" id="GCB36510.1"/>
    </source>
</evidence>
<keyword evidence="1" id="KW-0472">Membrane</keyword>
<dbReference type="AlphaFoldDB" id="A0A401LY82"/>
<keyword evidence="1" id="KW-0812">Transmembrane</keyword>
<name>A0A401LY82_9BACE</name>
<feature type="transmembrane region" description="Helical" evidence="1">
    <location>
        <begin position="60"/>
        <end position="83"/>
    </location>
</feature>
<dbReference type="Proteomes" id="UP000288079">
    <property type="component" value="Unassembled WGS sequence"/>
</dbReference>
<sequence length="218" mass="25314">MVLLVGALLWTLRKPGIQGLGAEITDWQIIAAFLLFVADRIYNMMPKEVHQVVDPVLSTYTLPALVIGSIIVTTLIKFSISLYRRLEDVRKQNILQTQRIQQLLDAPPAQHKNCKLIRKLIINESIAQLSASENLQLVEECQIIDLEFFNWLRKQHLQQAPPPRDIILCVLIRMLKTKEEILAIFCITNENYRVMKSRARKRLGIEDDDWETFLRKLK</sequence>
<organism evidence="2 3">
    <name type="scientific">Bacteroides faecalis</name>
    <dbReference type="NCBI Taxonomy" id="2447885"/>
    <lineage>
        <taxon>Bacteria</taxon>
        <taxon>Pseudomonadati</taxon>
        <taxon>Bacteroidota</taxon>
        <taxon>Bacteroidia</taxon>
        <taxon>Bacteroidales</taxon>
        <taxon>Bacteroidaceae</taxon>
        <taxon>Bacteroides</taxon>
    </lineage>
</organism>
<keyword evidence="3" id="KW-1185">Reference proteome</keyword>
<dbReference type="EMBL" id="BHWB01000012">
    <property type="protein sequence ID" value="GCB36510.1"/>
    <property type="molecule type" value="Genomic_DNA"/>
</dbReference>
<proteinExistence type="predicted"/>
<gene>
    <name evidence="2" type="ORF">KGMB02408_34550</name>
</gene>
<reference evidence="2 3" key="1">
    <citation type="submission" date="2018-10" db="EMBL/GenBank/DDBJ databases">
        <title>Draft Genome Sequence of Bacteroides sp. KCTC 15687.</title>
        <authorList>
            <person name="Yu S.Y."/>
            <person name="Kim J.S."/>
            <person name="Oh B.S."/>
            <person name="Park S.H."/>
            <person name="Kang S.W."/>
            <person name="Park J.E."/>
            <person name="Choi S.H."/>
            <person name="Han K.I."/>
            <person name="Lee K.C."/>
            <person name="Eom M.K."/>
            <person name="Suh M.K."/>
            <person name="Lee D.H."/>
            <person name="Yoon H."/>
            <person name="Kim B."/>
            <person name="Yang S.J."/>
            <person name="Lee J.S."/>
            <person name="Lee J.H."/>
        </authorList>
    </citation>
    <scope>NUCLEOTIDE SEQUENCE [LARGE SCALE GENOMIC DNA]</scope>
    <source>
        <strain evidence="2 3">KCTC 15687</strain>
    </source>
</reference>
<keyword evidence="1" id="KW-1133">Transmembrane helix</keyword>
<evidence type="ECO:0000313" key="3">
    <source>
        <dbReference type="Proteomes" id="UP000288079"/>
    </source>
</evidence>
<accession>A0A401LY82</accession>
<evidence type="ECO:0000256" key="1">
    <source>
        <dbReference type="SAM" id="Phobius"/>
    </source>
</evidence>